<accession>A0A518GIT9</accession>
<dbReference type="Pfam" id="PF07394">
    <property type="entry name" value="DUF1501"/>
    <property type="match status" value="1"/>
</dbReference>
<dbReference type="Proteomes" id="UP000315349">
    <property type="component" value="Chromosome"/>
</dbReference>
<sequence length="468" mass="51361">MMTPLLTKLTRRDSLYGLGASLGSVAFTSLLAAEEKKAEPLMPKKPHAPAKAKACIFLMMEGGPSHIDTFDPKPKLTELHLKEFHRTDKMQSAMSSGKRYFVASPFQFIKAGQCGADMATNWKHLASVADDLCFYRGCQVDSVNHPTAMYQMNTGNRFGGDPAIGSWVTYGLGSENANLPGFVVLPEVSHPQGGAANWGNGFLPADFQGTPLRAKGLPILDLAPPRGVTREHQRANLDLLATLNEYHKENHPGRDDLTARMESYELAFRMQAEVPSLLDLSKEDKQTQALYGIGEEPTDAFGRRCLLARRLIQQGVRFVQLYAGTWDSHDYIEKAHGNLVKQVDQPIAGLIADLKRTGLLDSTLVVWCGEFGRSPDNGVRMGTAFGRDHNPKGMTVWFAGGGVKSGHTIGATDETGSEAVECVHHVRDLHVTILRLMGLDDTRLTYFHGGRFKQLSQFGGQVIKELIA</sequence>
<organism evidence="1 2">
    <name type="scientific">Planctopirus ephydatiae</name>
    <dbReference type="NCBI Taxonomy" id="2528019"/>
    <lineage>
        <taxon>Bacteria</taxon>
        <taxon>Pseudomonadati</taxon>
        <taxon>Planctomycetota</taxon>
        <taxon>Planctomycetia</taxon>
        <taxon>Planctomycetales</taxon>
        <taxon>Planctomycetaceae</taxon>
        <taxon>Planctopirus</taxon>
    </lineage>
</organism>
<evidence type="ECO:0000313" key="1">
    <source>
        <dbReference type="EMBL" id="QDV28516.1"/>
    </source>
</evidence>
<dbReference type="Gene3D" id="3.40.720.10">
    <property type="entry name" value="Alkaline Phosphatase, subunit A"/>
    <property type="match status" value="1"/>
</dbReference>
<name>A0A518GIT9_9PLAN</name>
<dbReference type="PANTHER" id="PTHR43737">
    <property type="entry name" value="BLL7424 PROTEIN"/>
    <property type="match status" value="1"/>
</dbReference>
<dbReference type="AlphaFoldDB" id="A0A518GIT9"/>
<reference evidence="1 2" key="1">
    <citation type="submission" date="2019-02" db="EMBL/GenBank/DDBJ databases">
        <title>Deep-cultivation of Planctomycetes and their phenomic and genomic characterization uncovers novel biology.</title>
        <authorList>
            <person name="Wiegand S."/>
            <person name="Jogler M."/>
            <person name="Boedeker C."/>
            <person name="Pinto D."/>
            <person name="Vollmers J."/>
            <person name="Rivas-Marin E."/>
            <person name="Kohn T."/>
            <person name="Peeters S.H."/>
            <person name="Heuer A."/>
            <person name="Rast P."/>
            <person name="Oberbeckmann S."/>
            <person name="Bunk B."/>
            <person name="Jeske O."/>
            <person name="Meyerdierks A."/>
            <person name="Storesund J.E."/>
            <person name="Kallscheuer N."/>
            <person name="Luecker S."/>
            <person name="Lage O.M."/>
            <person name="Pohl T."/>
            <person name="Merkel B.J."/>
            <person name="Hornburger P."/>
            <person name="Mueller R.-W."/>
            <person name="Bruemmer F."/>
            <person name="Labrenz M."/>
            <person name="Spormann A.M."/>
            <person name="Op den Camp H."/>
            <person name="Overmann J."/>
            <person name="Amann R."/>
            <person name="Jetten M.S.M."/>
            <person name="Mascher T."/>
            <person name="Medema M.H."/>
            <person name="Devos D.P."/>
            <person name="Kaster A.-K."/>
            <person name="Ovreas L."/>
            <person name="Rohde M."/>
            <person name="Galperin M.Y."/>
            <person name="Jogler C."/>
        </authorList>
    </citation>
    <scope>NUCLEOTIDE SEQUENCE [LARGE SCALE GENOMIC DNA]</scope>
    <source>
        <strain evidence="1 2">Spb1</strain>
    </source>
</reference>
<dbReference type="SUPFAM" id="SSF53649">
    <property type="entry name" value="Alkaline phosphatase-like"/>
    <property type="match status" value="1"/>
</dbReference>
<gene>
    <name evidence="1" type="ORF">Spb1_03790</name>
</gene>
<dbReference type="KEGG" id="peh:Spb1_03790"/>
<dbReference type="PANTHER" id="PTHR43737:SF1">
    <property type="entry name" value="DUF1501 DOMAIN-CONTAINING PROTEIN"/>
    <property type="match status" value="1"/>
</dbReference>
<keyword evidence="2" id="KW-1185">Reference proteome</keyword>
<dbReference type="EMBL" id="CP036299">
    <property type="protein sequence ID" value="QDV28516.1"/>
    <property type="molecule type" value="Genomic_DNA"/>
</dbReference>
<evidence type="ECO:0008006" key="3">
    <source>
        <dbReference type="Google" id="ProtNLM"/>
    </source>
</evidence>
<proteinExistence type="predicted"/>
<dbReference type="InterPro" id="IPR010869">
    <property type="entry name" value="DUF1501"/>
</dbReference>
<evidence type="ECO:0000313" key="2">
    <source>
        <dbReference type="Proteomes" id="UP000315349"/>
    </source>
</evidence>
<dbReference type="OrthoDB" id="127333at2"/>
<protein>
    <recommendedName>
        <fullName evidence="3">Sulfatase</fullName>
    </recommendedName>
</protein>
<dbReference type="InterPro" id="IPR017850">
    <property type="entry name" value="Alkaline_phosphatase_core_sf"/>
</dbReference>